<sequence length="400" mass="45493">MNLDCFSNDNHRVWLRLGDRSNPAVSVKRRTSRQRGIMVHKAIPYDSRSPLIRIENTMTAQRYLDDVLRPVMLPFFQSNDNHRVWLRLGDRSNPAVSVKRRTSRQRGIMVHKAIPYDSRSPLIRIENTMTAQRYLDDVLRPVMLPFFQRPPLIRIENTMTAQRYLDAAAGDATLSSEVPNVIFQQDNARPHTTHISQHVLYETSVLPCPPVSSELPPIEHISQHVLYETSVLPCPPVSSELPPIEHISQHVLYETSVLPCPPVSSELPPIEHISQHVLYETSVLPCPPVSSDLPPIEHISQHVLYETSVLPCPPVSSELPPIEHISQHVLYETSVLPCPPVSSELPPIEHISQHVLYETSVLPCPPVSSDLSLIKHVWDVIGRRLRALPQLHLLDEHYHR</sequence>
<proteinExistence type="predicted"/>
<dbReference type="EMBL" id="CP092879">
    <property type="protein sequence ID" value="UYV79563.1"/>
    <property type="molecule type" value="Genomic_DNA"/>
</dbReference>
<dbReference type="Proteomes" id="UP001235939">
    <property type="component" value="Chromosome 17"/>
</dbReference>
<reference evidence="1 2" key="1">
    <citation type="submission" date="2022-01" db="EMBL/GenBank/DDBJ databases">
        <title>A chromosomal length assembly of Cordylochernes scorpioides.</title>
        <authorList>
            <person name="Zeh D."/>
            <person name="Zeh J."/>
        </authorList>
    </citation>
    <scope>NUCLEOTIDE SEQUENCE [LARGE SCALE GENOMIC DNA]</scope>
    <source>
        <strain evidence="1">IN4F17</strain>
        <tissue evidence="1">Whole Body</tissue>
    </source>
</reference>
<protein>
    <submittedName>
        <fullName evidence="1">Uncharacterized protein</fullName>
    </submittedName>
</protein>
<accession>A0ABY6LEF4</accession>
<name>A0ABY6LEF4_9ARAC</name>
<dbReference type="InterPro" id="IPR036397">
    <property type="entry name" value="RNaseH_sf"/>
</dbReference>
<organism evidence="1 2">
    <name type="scientific">Cordylochernes scorpioides</name>
    <dbReference type="NCBI Taxonomy" id="51811"/>
    <lineage>
        <taxon>Eukaryota</taxon>
        <taxon>Metazoa</taxon>
        <taxon>Ecdysozoa</taxon>
        <taxon>Arthropoda</taxon>
        <taxon>Chelicerata</taxon>
        <taxon>Arachnida</taxon>
        <taxon>Pseudoscorpiones</taxon>
        <taxon>Cheliferoidea</taxon>
        <taxon>Chernetidae</taxon>
        <taxon>Cordylochernes</taxon>
    </lineage>
</organism>
<evidence type="ECO:0000313" key="2">
    <source>
        <dbReference type="Proteomes" id="UP001235939"/>
    </source>
</evidence>
<evidence type="ECO:0000313" key="1">
    <source>
        <dbReference type="EMBL" id="UYV79563.1"/>
    </source>
</evidence>
<dbReference type="Gene3D" id="3.30.420.10">
    <property type="entry name" value="Ribonuclease H-like superfamily/Ribonuclease H"/>
    <property type="match status" value="2"/>
</dbReference>
<gene>
    <name evidence="1" type="ORF">LAZ67_17003129</name>
</gene>
<keyword evidence="2" id="KW-1185">Reference proteome</keyword>